<evidence type="ECO:0000313" key="2">
    <source>
        <dbReference type="EMBL" id="KAH9636230.1"/>
    </source>
</evidence>
<reference evidence="2" key="1">
    <citation type="journal article" date="2021" name="G3 (Bethesda)">
        <title>Genome and transcriptome analysis of the beet armyworm Spodoptera exigua reveals targets for pest control. .</title>
        <authorList>
            <person name="Simon S."/>
            <person name="Breeschoten T."/>
            <person name="Jansen H.J."/>
            <person name="Dirks R.P."/>
            <person name="Schranz M.E."/>
            <person name="Ros V.I.D."/>
        </authorList>
    </citation>
    <scope>NUCLEOTIDE SEQUENCE</scope>
    <source>
        <strain evidence="2">TB_SE_WUR_2020</strain>
    </source>
</reference>
<organism evidence="2 3">
    <name type="scientific">Spodoptera exigua</name>
    <name type="common">Beet armyworm</name>
    <name type="synonym">Noctua fulgens</name>
    <dbReference type="NCBI Taxonomy" id="7107"/>
    <lineage>
        <taxon>Eukaryota</taxon>
        <taxon>Metazoa</taxon>
        <taxon>Ecdysozoa</taxon>
        <taxon>Arthropoda</taxon>
        <taxon>Hexapoda</taxon>
        <taxon>Insecta</taxon>
        <taxon>Pterygota</taxon>
        <taxon>Neoptera</taxon>
        <taxon>Endopterygota</taxon>
        <taxon>Lepidoptera</taxon>
        <taxon>Glossata</taxon>
        <taxon>Ditrysia</taxon>
        <taxon>Noctuoidea</taxon>
        <taxon>Noctuidae</taxon>
        <taxon>Amphipyrinae</taxon>
        <taxon>Spodoptera</taxon>
    </lineage>
</organism>
<comment type="caution">
    <text evidence="2">The sequence shown here is derived from an EMBL/GenBank/DDBJ whole genome shotgun (WGS) entry which is preliminary data.</text>
</comment>
<dbReference type="Gene3D" id="1.20.1280.50">
    <property type="match status" value="1"/>
</dbReference>
<dbReference type="Proteomes" id="UP000814243">
    <property type="component" value="Unassembled WGS sequence"/>
</dbReference>
<dbReference type="InterPro" id="IPR001810">
    <property type="entry name" value="F-box_dom"/>
</dbReference>
<sequence length="76" mass="8521">MSVWQREEARCGVVLREVLAWLPGRELARARCVCRAWARAAAAPALWRRLLLRDALLPPPRGTVRLSAPLCANCMV</sequence>
<dbReference type="InterPro" id="IPR036047">
    <property type="entry name" value="F-box-like_dom_sf"/>
</dbReference>
<dbReference type="SUPFAM" id="SSF81383">
    <property type="entry name" value="F-box domain"/>
    <property type="match status" value="1"/>
</dbReference>
<dbReference type="EMBL" id="JACEFF010000511">
    <property type="protein sequence ID" value="KAH9636230.1"/>
    <property type="molecule type" value="Genomic_DNA"/>
</dbReference>
<accession>A0A922SFX0</accession>
<dbReference type="AlphaFoldDB" id="A0A922SFX0"/>
<name>A0A922SFX0_SPOEX</name>
<protein>
    <recommendedName>
        <fullName evidence="1">F-box domain-containing protein</fullName>
    </recommendedName>
</protein>
<dbReference type="Pfam" id="PF12937">
    <property type="entry name" value="F-box-like"/>
    <property type="match status" value="1"/>
</dbReference>
<evidence type="ECO:0000259" key="1">
    <source>
        <dbReference type="Pfam" id="PF12937"/>
    </source>
</evidence>
<evidence type="ECO:0000313" key="3">
    <source>
        <dbReference type="Proteomes" id="UP000814243"/>
    </source>
</evidence>
<gene>
    <name evidence="2" type="ORF">HF086_007182</name>
</gene>
<proteinExistence type="predicted"/>
<feature type="domain" description="F-box" evidence="1">
    <location>
        <begin position="14"/>
        <end position="53"/>
    </location>
</feature>